<accession>A0A7J8FIW8</accession>
<organism evidence="2 3">
    <name type="scientific">Rousettus aegyptiacus</name>
    <name type="common">Egyptian fruit bat</name>
    <name type="synonym">Pteropus aegyptiacus</name>
    <dbReference type="NCBI Taxonomy" id="9407"/>
    <lineage>
        <taxon>Eukaryota</taxon>
        <taxon>Metazoa</taxon>
        <taxon>Chordata</taxon>
        <taxon>Craniata</taxon>
        <taxon>Vertebrata</taxon>
        <taxon>Euteleostomi</taxon>
        <taxon>Mammalia</taxon>
        <taxon>Eutheria</taxon>
        <taxon>Laurasiatheria</taxon>
        <taxon>Chiroptera</taxon>
        <taxon>Yinpterochiroptera</taxon>
        <taxon>Pteropodoidea</taxon>
        <taxon>Pteropodidae</taxon>
        <taxon>Rousettinae</taxon>
        <taxon>Rousettus</taxon>
    </lineage>
</organism>
<protein>
    <submittedName>
        <fullName evidence="2">Uncharacterized protein</fullName>
    </submittedName>
</protein>
<evidence type="ECO:0000313" key="2">
    <source>
        <dbReference type="EMBL" id="KAF6447530.1"/>
    </source>
</evidence>
<proteinExistence type="predicted"/>
<evidence type="ECO:0000313" key="3">
    <source>
        <dbReference type="Proteomes" id="UP000593571"/>
    </source>
</evidence>
<reference evidence="2 3" key="1">
    <citation type="journal article" date="2020" name="Nature">
        <title>Six reference-quality genomes reveal evolution of bat adaptations.</title>
        <authorList>
            <person name="Jebb D."/>
            <person name="Huang Z."/>
            <person name="Pippel M."/>
            <person name="Hughes G.M."/>
            <person name="Lavrichenko K."/>
            <person name="Devanna P."/>
            <person name="Winkler S."/>
            <person name="Jermiin L.S."/>
            <person name="Skirmuntt E.C."/>
            <person name="Katzourakis A."/>
            <person name="Burkitt-Gray L."/>
            <person name="Ray D.A."/>
            <person name="Sullivan K.A.M."/>
            <person name="Roscito J.G."/>
            <person name="Kirilenko B.M."/>
            <person name="Davalos L.M."/>
            <person name="Corthals A.P."/>
            <person name="Power M.L."/>
            <person name="Jones G."/>
            <person name="Ransome R.D."/>
            <person name="Dechmann D.K.N."/>
            <person name="Locatelli A.G."/>
            <person name="Puechmaille S.J."/>
            <person name="Fedrigo O."/>
            <person name="Jarvis E.D."/>
            <person name="Hiller M."/>
            <person name="Vernes S.C."/>
            <person name="Myers E.W."/>
            <person name="Teeling E.C."/>
        </authorList>
    </citation>
    <scope>NUCLEOTIDE SEQUENCE [LARGE SCALE GENOMIC DNA]</scope>
    <source>
        <strain evidence="2">MRouAeg1</strain>
        <tissue evidence="2">Muscle</tissue>
    </source>
</reference>
<dbReference type="AlphaFoldDB" id="A0A7J8FIW8"/>
<dbReference type="EMBL" id="JACASE010000007">
    <property type="protein sequence ID" value="KAF6447530.1"/>
    <property type="molecule type" value="Genomic_DNA"/>
</dbReference>
<dbReference type="Proteomes" id="UP000593571">
    <property type="component" value="Unassembled WGS sequence"/>
</dbReference>
<keyword evidence="3" id="KW-1185">Reference proteome</keyword>
<gene>
    <name evidence="2" type="ORF">HJG63_011964</name>
</gene>
<comment type="caution">
    <text evidence="2">The sequence shown here is derived from an EMBL/GenBank/DDBJ whole genome shotgun (WGS) entry which is preliminary data.</text>
</comment>
<name>A0A7J8FIW8_ROUAE</name>
<feature type="region of interest" description="Disordered" evidence="1">
    <location>
        <begin position="43"/>
        <end position="165"/>
    </location>
</feature>
<evidence type="ECO:0000256" key="1">
    <source>
        <dbReference type="SAM" id="MobiDB-lite"/>
    </source>
</evidence>
<sequence length="188" mass="20750">MMLQWLQQEKETCGSEWFQGYLGSAQENKGTLTVQEEFGGAITLTLEEHSQAENSGGSDRPRSRRSPTLTAAHPHRPPPGTQGSMLPPDQRRAPSLPPGSSQTSGGRRRRRLAGSPPPYLSGQGVRARLQPHRRPTPKTLPVPPRPARVSCPMRRPTSLVPPQTLLPRDPERFWVQGTHYSSPKTCPS</sequence>